<protein>
    <submittedName>
        <fullName evidence="2">GL14386</fullName>
    </submittedName>
</protein>
<dbReference type="HOGENOM" id="CLU_1564516_0_0_1"/>
<organism evidence="3">
    <name type="scientific">Drosophila persimilis</name>
    <name type="common">Fruit fly</name>
    <dbReference type="NCBI Taxonomy" id="7234"/>
    <lineage>
        <taxon>Eukaryota</taxon>
        <taxon>Metazoa</taxon>
        <taxon>Ecdysozoa</taxon>
        <taxon>Arthropoda</taxon>
        <taxon>Hexapoda</taxon>
        <taxon>Insecta</taxon>
        <taxon>Pterygota</taxon>
        <taxon>Neoptera</taxon>
        <taxon>Endopterygota</taxon>
        <taxon>Diptera</taxon>
        <taxon>Brachycera</taxon>
        <taxon>Muscomorpha</taxon>
        <taxon>Ephydroidea</taxon>
        <taxon>Drosophilidae</taxon>
        <taxon>Drosophila</taxon>
        <taxon>Sophophora</taxon>
    </lineage>
</organism>
<feature type="region of interest" description="Disordered" evidence="1">
    <location>
        <begin position="94"/>
        <end position="117"/>
    </location>
</feature>
<evidence type="ECO:0000313" key="2">
    <source>
        <dbReference type="EMBL" id="EDW39818.1"/>
    </source>
</evidence>
<accession>B4GQE6</accession>
<evidence type="ECO:0000256" key="1">
    <source>
        <dbReference type="SAM" id="MobiDB-lite"/>
    </source>
</evidence>
<dbReference type="EMBL" id="CH479187">
    <property type="protein sequence ID" value="EDW39818.1"/>
    <property type="molecule type" value="Genomic_DNA"/>
</dbReference>
<gene>
    <name evidence="2" type="primary">Dper\GL14386</name>
    <name evidence="2" type="ORF">Dper_GL14386</name>
</gene>
<dbReference type="Proteomes" id="UP000008744">
    <property type="component" value="Unassembled WGS sequence"/>
</dbReference>
<keyword evidence="3" id="KW-1185">Reference proteome</keyword>
<name>B4GQE6_DROPE</name>
<proteinExistence type="predicted"/>
<evidence type="ECO:0000313" key="3">
    <source>
        <dbReference type="Proteomes" id="UP000008744"/>
    </source>
</evidence>
<dbReference type="AlphaFoldDB" id="B4GQE6"/>
<reference evidence="2 3" key="1">
    <citation type="journal article" date="2007" name="Nature">
        <title>Evolution of genes and genomes on the Drosophila phylogeny.</title>
        <authorList>
            <consortium name="Drosophila 12 Genomes Consortium"/>
            <person name="Clark A.G."/>
            <person name="Eisen M.B."/>
            <person name="Smith D.R."/>
            <person name="Bergman C.M."/>
            <person name="Oliver B."/>
            <person name="Markow T.A."/>
            <person name="Kaufman T.C."/>
            <person name="Kellis M."/>
            <person name="Gelbart W."/>
            <person name="Iyer V.N."/>
            <person name="Pollard D.A."/>
            <person name="Sackton T.B."/>
            <person name="Larracuente A.M."/>
            <person name="Singh N.D."/>
            <person name="Abad J.P."/>
            <person name="Abt D.N."/>
            <person name="Adryan B."/>
            <person name="Aguade M."/>
            <person name="Akashi H."/>
            <person name="Anderson W.W."/>
            <person name="Aquadro C.F."/>
            <person name="Ardell D.H."/>
            <person name="Arguello R."/>
            <person name="Artieri C.G."/>
            <person name="Barbash D.A."/>
            <person name="Barker D."/>
            <person name="Barsanti P."/>
            <person name="Batterham P."/>
            <person name="Batzoglou S."/>
            <person name="Begun D."/>
            <person name="Bhutkar A."/>
            <person name="Blanco E."/>
            <person name="Bosak S.A."/>
            <person name="Bradley R.K."/>
            <person name="Brand A.D."/>
            <person name="Brent M.R."/>
            <person name="Brooks A.N."/>
            <person name="Brown R.H."/>
            <person name="Butlin R.K."/>
            <person name="Caggese C."/>
            <person name="Calvi B.R."/>
            <person name="Bernardo de Carvalho A."/>
            <person name="Caspi A."/>
            <person name="Castrezana S."/>
            <person name="Celniker S.E."/>
            <person name="Chang J.L."/>
            <person name="Chapple C."/>
            <person name="Chatterji S."/>
            <person name="Chinwalla A."/>
            <person name="Civetta A."/>
            <person name="Clifton S.W."/>
            <person name="Comeron J.M."/>
            <person name="Costello J.C."/>
            <person name="Coyne J.A."/>
            <person name="Daub J."/>
            <person name="David R.G."/>
            <person name="Delcher A.L."/>
            <person name="Delehaunty K."/>
            <person name="Do C.B."/>
            <person name="Ebling H."/>
            <person name="Edwards K."/>
            <person name="Eickbush T."/>
            <person name="Evans J.D."/>
            <person name="Filipski A."/>
            <person name="Findeiss S."/>
            <person name="Freyhult E."/>
            <person name="Fulton L."/>
            <person name="Fulton R."/>
            <person name="Garcia A.C."/>
            <person name="Gardiner A."/>
            <person name="Garfield D.A."/>
            <person name="Garvin B.E."/>
            <person name="Gibson G."/>
            <person name="Gilbert D."/>
            <person name="Gnerre S."/>
            <person name="Godfrey J."/>
            <person name="Good R."/>
            <person name="Gotea V."/>
            <person name="Gravely B."/>
            <person name="Greenberg A.J."/>
            <person name="Griffiths-Jones S."/>
            <person name="Gross S."/>
            <person name="Guigo R."/>
            <person name="Gustafson E.A."/>
            <person name="Haerty W."/>
            <person name="Hahn M.W."/>
            <person name="Halligan D.L."/>
            <person name="Halpern A.L."/>
            <person name="Halter G.M."/>
            <person name="Han M.V."/>
            <person name="Heger A."/>
            <person name="Hillier L."/>
            <person name="Hinrichs A.S."/>
            <person name="Holmes I."/>
            <person name="Hoskins R.A."/>
            <person name="Hubisz M.J."/>
            <person name="Hultmark D."/>
            <person name="Huntley M.A."/>
            <person name="Jaffe D.B."/>
            <person name="Jagadeeshan S."/>
            <person name="Jeck W.R."/>
            <person name="Johnson J."/>
            <person name="Jones C.D."/>
            <person name="Jordan W.C."/>
            <person name="Karpen G.H."/>
            <person name="Kataoka E."/>
            <person name="Keightley P.D."/>
            <person name="Kheradpour P."/>
            <person name="Kirkness E.F."/>
            <person name="Koerich L.B."/>
            <person name="Kristiansen K."/>
            <person name="Kudrna D."/>
            <person name="Kulathinal R.J."/>
            <person name="Kumar S."/>
            <person name="Kwok R."/>
            <person name="Lander E."/>
            <person name="Langley C.H."/>
            <person name="Lapoint R."/>
            <person name="Lazzaro B.P."/>
            <person name="Lee S.J."/>
            <person name="Levesque L."/>
            <person name="Li R."/>
            <person name="Lin C.F."/>
            <person name="Lin M.F."/>
            <person name="Lindblad-Toh K."/>
            <person name="Llopart A."/>
            <person name="Long M."/>
            <person name="Low L."/>
            <person name="Lozovsky E."/>
            <person name="Lu J."/>
            <person name="Luo M."/>
            <person name="Machado C.A."/>
            <person name="Makalowski W."/>
            <person name="Marzo M."/>
            <person name="Matsuda M."/>
            <person name="Matzkin L."/>
            <person name="McAllister B."/>
            <person name="McBride C.S."/>
            <person name="McKernan B."/>
            <person name="McKernan K."/>
            <person name="Mendez-Lago M."/>
            <person name="Minx P."/>
            <person name="Mollenhauer M.U."/>
            <person name="Montooth K."/>
            <person name="Mount S.M."/>
            <person name="Mu X."/>
            <person name="Myers E."/>
            <person name="Negre B."/>
            <person name="Newfeld S."/>
            <person name="Nielsen R."/>
            <person name="Noor M.A."/>
            <person name="O'Grady P."/>
            <person name="Pachter L."/>
            <person name="Papaceit M."/>
            <person name="Parisi M.J."/>
            <person name="Parisi M."/>
            <person name="Parts L."/>
            <person name="Pedersen J.S."/>
            <person name="Pesole G."/>
            <person name="Phillippy A.M."/>
            <person name="Ponting C.P."/>
            <person name="Pop M."/>
            <person name="Porcelli D."/>
            <person name="Powell J.R."/>
            <person name="Prohaska S."/>
            <person name="Pruitt K."/>
            <person name="Puig M."/>
            <person name="Quesneville H."/>
            <person name="Ram K.R."/>
            <person name="Rand D."/>
            <person name="Rasmussen M.D."/>
            <person name="Reed L.K."/>
            <person name="Reenan R."/>
            <person name="Reily A."/>
            <person name="Remington K.A."/>
            <person name="Rieger T.T."/>
            <person name="Ritchie M.G."/>
            <person name="Robin C."/>
            <person name="Rogers Y.H."/>
            <person name="Rohde C."/>
            <person name="Rozas J."/>
            <person name="Rubenfield M.J."/>
            <person name="Ruiz A."/>
            <person name="Russo S."/>
            <person name="Salzberg S.L."/>
            <person name="Sanchez-Gracia A."/>
            <person name="Saranga D.J."/>
            <person name="Sato H."/>
            <person name="Schaeffer S.W."/>
            <person name="Schatz M.C."/>
            <person name="Schlenke T."/>
            <person name="Schwartz R."/>
            <person name="Segarra C."/>
            <person name="Singh R.S."/>
            <person name="Sirot L."/>
            <person name="Sirota M."/>
            <person name="Sisneros N.B."/>
            <person name="Smith C.D."/>
            <person name="Smith T.F."/>
            <person name="Spieth J."/>
            <person name="Stage D.E."/>
            <person name="Stark A."/>
            <person name="Stephan W."/>
            <person name="Strausberg R.L."/>
            <person name="Strempel S."/>
            <person name="Sturgill D."/>
            <person name="Sutton G."/>
            <person name="Sutton G.G."/>
            <person name="Tao W."/>
            <person name="Teichmann S."/>
            <person name="Tobari Y.N."/>
            <person name="Tomimura Y."/>
            <person name="Tsolas J.M."/>
            <person name="Valente V.L."/>
            <person name="Venter E."/>
            <person name="Venter J.C."/>
            <person name="Vicario S."/>
            <person name="Vieira F.G."/>
            <person name="Vilella A.J."/>
            <person name="Villasante A."/>
            <person name="Walenz B."/>
            <person name="Wang J."/>
            <person name="Wasserman M."/>
            <person name="Watts T."/>
            <person name="Wilson D."/>
            <person name="Wilson R.K."/>
            <person name="Wing R.A."/>
            <person name="Wolfner M.F."/>
            <person name="Wong A."/>
            <person name="Wong G.K."/>
            <person name="Wu C.I."/>
            <person name="Wu G."/>
            <person name="Yamamoto D."/>
            <person name="Yang H.P."/>
            <person name="Yang S.P."/>
            <person name="Yorke J.A."/>
            <person name="Yoshida K."/>
            <person name="Zdobnov E."/>
            <person name="Zhang P."/>
            <person name="Zhang Y."/>
            <person name="Zimin A.V."/>
            <person name="Baldwin J."/>
            <person name="Abdouelleil A."/>
            <person name="Abdulkadir J."/>
            <person name="Abebe A."/>
            <person name="Abera B."/>
            <person name="Abreu J."/>
            <person name="Acer S.C."/>
            <person name="Aftuck L."/>
            <person name="Alexander A."/>
            <person name="An P."/>
            <person name="Anderson E."/>
            <person name="Anderson S."/>
            <person name="Arachi H."/>
            <person name="Azer M."/>
            <person name="Bachantsang P."/>
            <person name="Barry A."/>
            <person name="Bayul T."/>
            <person name="Berlin A."/>
            <person name="Bessette D."/>
            <person name="Bloom T."/>
            <person name="Blye J."/>
            <person name="Boguslavskiy L."/>
            <person name="Bonnet C."/>
            <person name="Boukhgalter B."/>
            <person name="Bourzgui I."/>
            <person name="Brown A."/>
            <person name="Cahill P."/>
            <person name="Channer S."/>
            <person name="Cheshatsang Y."/>
            <person name="Chuda L."/>
            <person name="Citroen M."/>
            <person name="Collymore A."/>
            <person name="Cooke P."/>
            <person name="Costello M."/>
            <person name="D'Aco K."/>
            <person name="Daza R."/>
            <person name="De Haan G."/>
            <person name="DeGray S."/>
            <person name="DeMaso C."/>
            <person name="Dhargay N."/>
            <person name="Dooley K."/>
            <person name="Dooley E."/>
            <person name="Doricent M."/>
            <person name="Dorje P."/>
            <person name="Dorjee K."/>
            <person name="Dupes A."/>
            <person name="Elong R."/>
            <person name="Falk J."/>
            <person name="Farina A."/>
            <person name="Faro S."/>
            <person name="Ferguson D."/>
            <person name="Fisher S."/>
            <person name="Foley C.D."/>
            <person name="Franke A."/>
            <person name="Friedrich D."/>
            <person name="Gadbois L."/>
            <person name="Gearin G."/>
            <person name="Gearin C.R."/>
            <person name="Giannoukos G."/>
            <person name="Goode T."/>
            <person name="Graham J."/>
            <person name="Grandbois E."/>
            <person name="Grewal S."/>
            <person name="Gyaltsen K."/>
            <person name="Hafez N."/>
            <person name="Hagos B."/>
            <person name="Hall J."/>
            <person name="Henson C."/>
            <person name="Hollinger A."/>
            <person name="Honan T."/>
            <person name="Huard M.D."/>
            <person name="Hughes L."/>
            <person name="Hurhula B."/>
            <person name="Husby M.E."/>
            <person name="Kamat A."/>
            <person name="Kanga B."/>
            <person name="Kashin S."/>
            <person name="Khazanovich D."/>
            <person name="Kisner P."/>
            <person name="Lance K."/>
            <person name="Lara M."/>
            <person name="Lee W."/>
            <person name="Lennon N."/>
            <person name="Letendre F."/>
            <person name="LeVine R."/>
            <person name="Lipovsky A."/>
            <person name="Liu X."/>
            <person name="Liu J."/>
            <person name="Liu S."/>
            <person name="Lokyitsang T."/>
            <person name="Lokyitsang Y."/>
            <person name="Lubonja R."/>
            <person name="Lui A."/>
            <person name="MacDonald P."/>
            <person name="Magnisalis V."/>
            <person name="Maru K."/>
            <person name="Matthews C."/>
            <person name="McCusker W."/>
            <person name="McDonough S."/>
            <person name="Mehta T."/>
            <person name="Meldrim J."/>
            <person name="Meneus L."/>
            <person name="Mihai O."/>
            <person name="Mihalev A."/>
            <person name="Mihova T."/>
            <person name="Mittelman R."/>
            <person name="Mlenga V."/>
            <person name="Montmayeur A."/>
            <person name="Mulrain L."/>
            <person name="Navidi A."/>
            <person name="Naylor J."/>
            <person name="Negash T."/>
            <person name="Nguyen T."/>
            <person name="Nguyen N."/>
            <person name="Nicol R."/>
            <person name="Norbu C."/>
            <person name="Norbu N."/>
            <person name="Novod N."/>
            <person name="O'Neill B."/>
            <person name="Osman S."/>
            <person name="Markiewicz E."/>
            <person name="Oyono O.L."/>
            <person name="Patti C."/>
            <person name="Phunkhang P."/>
            <person name="Pierre F."/>
            <person name="Priest M."/>
            <person name="Raghuraman S."/>
            <person name="Rege F."/>
            <person name="Reyes R."/>
            <person name="Rise C."/>
            <person name="Rogov P."/>
            <person name="Ross K."/>
            <person name="Ryan E."/>
            <person name="Settipalli S."/>
            <person name="Shea T."/>
            <person name="Sherpa N."/>
            <person name="Shi L."/>
            <person name="Shih D."/>
            <person name="Sparrow T."/>
            <person name="Spaulding J."/>
            <person name="Stalker J."/>
            <person name="Stange-Thomann N."/>
            <person name="Stavropoulos S."/>
            <person name="Stone C."/>
            <person name="Strader C."/>
            <person name="Tesfaye S."/>
            <person name="Thomson T."/>
            <person name="Thoulutsang Y."/>
            <person name="Thoulutsang D."/>
            <person name="Topham K."/>
            <person name="Topping I."/>
            <person name="Tsamla T."/>
            <person name="Vassiliev H."/>
            <person name="Vo A."/>
            <person name="Wangchuk T."/>
            <person name="Wangdi T."/>
            <person name="Weiand M."/>
            <person name="Wilkinson J."/>
            <person name="Wilson A."/>
            <person name="Yadav S."/>
            <person name="Young G."/>
            <person name="Yu Q."/>
            <person name="Zembek L."/>
            <person name="Zhong D."/>
            <person name="Zimmer A."/>
            <person name="Zwirko Z."/>
            <person name="Jaffe D.B."/>
            <person name="Alvarez P."/>
            <person name="Brockman W."/>
            <person name="Butler J."/>
            <person name="Chin C."/>
            <person name="Gnerre S."/>
            <person name="Grabherr M."/>
            <person name="Kleber M."/>
            <person name="Mauceli E."/>
            <person name="MacCallum I."/>
        </authorList>
    </citation>
    <scope>NUCLEOTIDE SEQUENCE [LARGE SCALE GENOMIC DNA]</scope>
    <source>
        <strain evidence="3">MSH-3 / Tucson 14011-0111.49</strain>
    </source>
</reference>
<sequence>MAINTTNTTNTTITASKWRAEWSGVVHGGSIGLVVASLAKSLDVDGLQQVIGSIHMLPTTTTGIICNHSHSQATSSSSTASLFIQASLVSKALDRDSGGNGSPYSRAYPTRAQPQSQSIDVAATRCEESSPSTCGSHCNNNITGKSKKSNPKRNFARLLLLANNEITDIIA</sequence>